<keyword evidence="1" id="KW-0472">Membrane</keyword>
<dbReference type="Proteomes" id="UP000187404">
    <property type="component" value="Unassembled WGS sequence"/>
</dbReference>
<sequence>MNRKELAARLHKQGFNCAQAVACSYCNVMGTDPRQVFRMAEPFGLGMGSMGTCGAVSAMAMVIGMKISDGDMDHPKTKRECYQMMKEATEAFLNKNRSIVCRQLKGVDTGEPLRSCDGCIQDAVEILDRLLLGIEA</sequence>
<organism evidence="2 3">
    <name type="scientific">Hornefia porci</name>
    <dbReference type="NCBI Taxonomy" id="2652292"/>
    <lineage>
        <taxon>Bacteria</taxon>
        <taxon>Bacillati</taxon>
        <taxon>Bacillota</taxon>
        <taxon>Clostridia</taxon>
        <taxon>Peptostreptococcales</taxon>
        <taxon>Anaerovoracaceae</taxon>
        <taxon>Hornefia</taxon>
    </lineage>
</organism>
<reference evidence="2 3" key="1">
    <citation type="journal article" date="2016" name="Appl. Environ. Microbiol.">
        <title>Function and Phylogeny of Bacterial Butyryl Coenzyme A:Acetate Transferases and Their Diversity in the Proximal Colon of Swine.</title>
        <authorList>
            <person name="Trachsel J."/>
            <person name="Bayles D.O."/>
            <person name="Looft T."/>
            <person name="Levine U.Y."/>
            <person name="Allen H.K."/>
        </authorList>
    </citation>
    <scope>NUCLEOTIDE SEQUENCE [LARGE SCALE GENOMIC DNA]</scope>
    <source>
        <strain evidence="2 3">68-3-10</strain>
    </source>
</reference>
<evidence type="ECO:0000256" key="1">
    <source>
        <dbReference type="SAM" id="Phobius"/>
    </source>
</evidence>
<name>A0A1Q9JJU1_9FIRM</name>
<protein>
    <recommendedName>
        <fullName evidence="4">C_GCAxxG_C_C family protein</fullName>
    </recommendedName>
</protein>
<feature type="transmembrane region" description="Helical" evidence="1">
    <location>
        <begin position="43"/>
        <end position="63"/>
    </location>
</feature>
<dbReference type="NCBIfam" id="TIGR01909">
    <property type="entry name" value="C_GCAxxG_C_C"/>
    <property type="match status" value="1"/>
</dbReference>
<keyword evidence="3" id="KW-1185">Reference proteome</keyword>
<accession>A0A1Q9JJU1</accession>
<evidence type="ECO:0000313" key="3">
    <source>
        <dbReference type="Proteomes" id="UP000187404"/>
    </source>
</evidence>
<dbReference type="OrthoDB" id="9791535at2"/>
<dbReference type="EMBL" id="MJIE01000001">
    <property type="protein sequence ID" value="OLR56469.1"/>
    <property type="molecule type" value="Genomic_DNA"/>
</dbReference>
<dbReference type="STRING" id="1261640.BHK98_10550"/>
<comment type="caution">
    <text evidence="2">The sequence shown here is derived from an EMBL/GenBank/DDBJ whole genome shotgun (WGS) entry which is preliminary data.</text>
</comment>
<dbReference type="AlphaFoldDB" id="A0A1Q9JJU1"/>
<keyword evidence="1" id="KW-0812">Transmembrane</keyword>
<gene>
    <name evidence="2" type="ORF">BHK98_10550</name>
</gene>
<dbReference type="InterPro" id="IPR010181">
    <property type="entry name" value="CGCAxxGCC_motif"/>
</dbReference>
<evidence type="ECO:0000313" key="2">
    <source>
        <dbReference type="EMBL" id="OLR56469.1"/>
    </source>
</evidence>
<dbReference type="Pfam" id="PF09719">
    <property type="entry name" value="C_GCAxxG_C_C"/>
    <property type="match status" value="1"/>
</dbReference>
<evidence type="ECO:0008006" key="4">
    <source>
        <dbReference type="Google" id="ProtNLM"/>
    </source>
</evidence>
<dbReference type="RefSeq" id="WP_075714126.1">
    <property type="nucleotide sequence ID" value="NZ_MJIE01000001.1"/>
</dbReference>
<keyword evidence="1" id="KW-1133">Transmembrane helix</keyword>
<proteinExistence type="predicted"/>